<dbReference type="Proteomes" id="UP001066276">
    <property type="component" value="Chromosome 1_1"/>
</dbReference>
<protein>
    <submittedName>
        <fullName evidence="2">Uncharacterized protein</fullName>
    </submittedName>
</protein>
<dbReference type="EMBL" id="JANPWB010000001">
    <property type="protein sequence ID" value="KAJ1218781.1"/>
    <property type="molecule type" value="Genomic_DNA"/>
</dbReference>
<evidence type="ECO:0000313" key="3">
    <source>
        <dbReference type="Proteomes" id="UP001066276"/>
    </source>
</evidence>
<evidence type="ECO:0000313" key="2">
    <source>
        <dbReference type="EMBL" id="KAJ1218781.1"/>
    </source>
</evidence>
<dbReference type="AlphaFoldDB" id="A0AAV7X117"/>
<feature type="region of interest" description="Disordered" evidence="1">
    <location>
        <begin position="54"/>
        <end position="81"/>
    </location>
</feature>
<accession>A0AAV7X117</accession>
<reference evidence="2" key="1">
    <citation type="journal article" date="2022" name="bioRxiv">
        <title>Sequencing and chromosome-scale assembly of the giantPleurodeles waltlgenome.</title>
        <authorList>
            <person name="Brown T."/>
            <person name="Elewa A."/>
            <person name="Iarovenko S."/>
            <person name="Subramanian E."/>
            <person name="Araus A.J."/>
            <person name="Petzold A."/>
            <person name="Susuki M."/>
            <person name="Suzuki K.-i.T."/>
            <person name="Hayashi T."/>
            <person name="Toyoda A."/>
            <person name="Oliveira C."/>
            <person name="Osipova E."/>
            <person name="Leigh N.D."/>
            <person name="Simon A."/>
            <person name="Yun M.H."/>
        </authorList>
    </citation>
    <scope>NUCLEOTIDE SEQUENCE</scope>
    <source>
        <strain evidence="2">20211129_DDA</strain>
        <tissue evidence="2">Liver</tissue>
    </source>
</reference>
<comment type="caution">
    <text evidence="2">The sequence shown here is derived from an EMBL/GenBank/DDBJ whole genome shotgun (WGS) entry which is preliminary data.</text>
</comment>
<evidence type="ECO:0000256" key="1">
    <source>
        <dbReference type="SAM" id="MobiDB-lite"/>
    </source>
</evidence>
<gene>
    <name evidence="2" type="ORF">NDU88_006355</name>
</gene>
<sequence>MTRWHGGAGPEYYDHIRPWGRRCLEGHQGAQWRLRRVSCGGNLHTCTVPDLGEAELRPGTKDSAGGSLVEHASGPGPVSRRSGCAEVCHLEASEEPHHCIPRRLMRLCGLGGRQRAPATL</sequence>
<name>A0AAV7X117_PLEWA</name>
<keyword evidence="3" id="KW-1185">Reference proteome</keyword>
<organism evidence="2 3">
    <name type="scientific">Pleurodeles waltl</name>
    <name type="common">Iberian ribbed newt</name>
    <dbReference type="NCBI Taxonomy" id="8319"/>
    <lineage>
        <taxon>Eukaryota</taxon>
        <taxon>Metazoa</taxon>
        <taxon>Chordata</taxon>
        <taxon>Craniata</taxon>
        <taxon>Vertebrata</taxon>
        <taxon>Euteleostomi</taxon>
        <taxon>Amphibia</taxon>
        <taxon>Batrachia</taxon>
        <taxon>Caudata</taxon>
        <taxon>Salamandroidea</taxon>
        <taxon>Salamandridae</taxon>
        <taxon>Pleurodelinae</taxon>
        <taxon>Pleurodeles</taxon>
    </lineage>
</organism>
<proteinExistence type="predicted"/>